<evidence type="ECO:0000313" key="3">
    <source>
        <dbReference type="Proteomes" id="UP001595956"/>
    </source>
</evidence>
<dbReference type="PROSITE" id="PS51502">
    <property type="entry name" value="S_R_A_B_BARREL"/>
    <property type="match status" value="1"/>
</dbReference>
<keyword evidence="3" id="KW-1185">Reference proteome</keyword>
<dbReference type="InterPro" id="IPR013097">
    <property type="entry name" value="Dabb"/>
</dbReference>
<accession>A0ABW0N0D5</accession>
<feature type="domain" description="Stress-response A/B barrel" evidence="1">
    <location>
        <begin position="2"/>
        <end position="95"/>
    </location>
</feature>
<organism evidence="2 3">
    <name type="scientific">Nocardioides caricicola</name>
    <dbReference type="NCBI Taxonomy" id="634770"/>
    <lineage>
        <taxon>Bacteria</taxon>
        <taxon>Bacillati</taxon>
        <taxon>Actinomycetota</taxon>
        <taxon>Actinomycetes</taxon>
        <taxon>Propionibacteriales</taxon>
        <taxon>Nocardioidaceae</taxon>
        <taxon>Nocardioides</taxon>
    </lineage>
</organism>
<proteinExistence type="predicted"/>
<evidence type="ECO:0000313" key="2">
    <source>
        <dbReference type="EMBL" id="MFC5493377.1"/>
    </source>
</evidence>
<sequence length="105" mass="11327">MFNHHGHLTLSPEATDAQVEAILDGLLALPGQIDGLREARVARDAGLADGNASLRFHMVFDDEASWRAYGSHPAHVAVVTDHIKPVLAGKAMVQHDDRDLRVATA</sequence>
<dbReference type="SMART" id="SM00886">
    <property type="entry name" value="Dabb"/>
    <property type="match status" value="1"/>
</dbReference>
<protein>
    <submittedName>
        <fullName evidence="2">Dabb family protein</fullName>
    </submittedName>
</protein>
<evidence type="ECO:0000259" key="1">
    <source>
        <dbReference type="PROSITE" id="PS51502"/>
    </source>
</evidence>
<dbReference type="RefSeq" id="WP_345172441.1">
    <property type="nucleotide sequence ID" value="NZ_BAABFQ010000003.1"/>
</dbReference>
<dbReference type="Gene3D" id="3.30.70.100">
    <property type="match status" value="1"/>
</dbReference>
<dbReference type="SUPFAM" id="SSF54909">
    <property type="entry name" value="Dimeric alpha+beta barrel"/>
    <property type="match status" value="1"/>
</dbReference>
<comment type="caution">
    <text evidence="2">The sequence shown here is derived from an EMBL/GenBank/DDBJ whole genome shotgun (WGS) entry which is preliminary data.</text>
</comment>
<reference evidence="3" key="1">
    <citation type="journal article" date="2019" name="Int. J. Syst. Evol. Microbiol.">
        <title>The Global Catalogue of Microorganisms (GCM) 10K type strain sequencing project: providing services to taxonomists for standard genome sequencing and annotation.</title>
        <authorList>
            <consortium name="The Broad Institute Genomics Platform"/>
            <consortium name="The Broad Institute Genome Sequencing Center for Infectious Disease"/>
            <person name="Wu L."/>
            <person name="Ma J."/>
        </authorList>
    </citation>
    <scope>NUCLEOTIDE SEQUENCE [LARGE SCALE GENOMIC DNA]</scope>
    <source>
        <strain evidence="3">KACC 13778</strain>
    </source>
</reference>
<gene>
    <name evidence="2" type="ORF">ACFPKY_09705</name>
</gene>
<name>A0ABW0N0D5_9ACTN</name>
<dbReference type="Proteomes" id="UP001595956">
    <property type="component" value="Unassembled WGS sequence"/>
</dbReference>
<dbReference type="InterPro" id="IPR011008">
    <property type="entry name" value="Dimeric_a/b-barrel"/>
</dbReference>
<dbReference type="EMBL" id="JBHSMD010000002">
    <property type="protein sequence ID" value="MFC5493377.1"/>
    <property type="molecule type" value="Genomic_DNA"/>
</dbReference>
<dbReference type="Pfam" id="PF07876">
    <property type="entry name" value="Dabb"/>
    <property type="match status" value="1"/>
</dbReference>